<proteinExistence type="predicted"/>
<feature type="region of interest" description="Disordered" evidence="1">
    <location>
        <begin position="1"/>
        <end position="67"/>
    </location>
</feature>
<feature type="compositionally biased region" description="Basic residues" evidence="1">
    <location>
        <begin position="35"/>
        <end position="46"/>
    </location>
</feature>
<dbReference type="GeneID" id="34579273"/>
<sequence length="140" mass="15622">MPVTRSATRAAERSTRLNHTKADTTKAKSTDAKPTKPKTTKSKITKAKAAQPSTLSATSDAGESETSLKSRHGRLLEWLSLKDTADGVIPDSDRLFCLLRELRQQKGCQVVARGRPRELTNIEWLMIEWQDSAAREEFLL</sequence>
<dbReference type="Proteomes" id="UP000177622">
    <property type="component" value="Unassembled WGS sequence"/>
</dbReference>
<dbReference type="STRING" id="1835702.A0A1F5LB14"/>
<reference evidence="2 3" key="1">
    <citation type="journal article" date="2016" name="Sci. Rep.">
        <title>Penicillium arizonense, a new, genome sequenced fungal species, reveals a high chemical diversity in secreted metabolites.</title>
        <authorList>
            <person name="Grijseels S."/>
            <person name="Nielsen J.C."/>
            <person name="Randelovic M."/>
            <person name="Nielsen J."/>
            <person name="Nielsen K.F."/>
            <person name="Workman M."/>
            <person name="Frisvad J.C."/>
        </authorList>
    </citation>
    <scope>NUCLEOTIDE SEQUENCE [LARGE SCALE GENOMIC DNA]</scope>
    <source>
        <strain evidence="2 3">CBS 141311</strain>
    </source>
</reference>
<name>A0A1F5LB14_PENAI</name>
<comment type="caution">
    <text evidence="2">The sequence shown here is derived from an EMBL/GenBank/DDBJ whole genome shotgun (WGS) entry which is preliminary data.</text>
</comment>
<evidence type="ECO:0000313" key="3">
    <source>
        <dbReference type="Proteomes" id="UP000177622"/>
    </source>
</evidence>
<feature type="compositionally biased region" description="Polar residues" evidence="1">
    <location>
        <begin position="51"/>
        <end position="67"/>
    </location>
</feature>
<protein>
    <submittedName>
        <fullName evidence="2">Uncharacterized protein</fullName>
    </submittedName>
</protein>
<keyword evidence="3" id="KW-1185">Reference proteome</keyword>
<evidence type="ECO:0000256" key="1">
    <source>
        <dbReference type="SAM" id="MobiDB-lite"/>
    </source>
</evidence>
<dbReference type="RefSeq" id="XP_022485560.1">
    <property type="nucleotide sequence ID" value="XM_022634539.1"/>
</dbReference>
<feature type="compositionally biased region" description="Basic and acidic residues" evidence="1">
    <location>
        <begin position="10"/>
        <end position="34"/>
    </location>
</feature>
<gene>
    <name evidence="2" type="ORF">PENARI_c018G04350</name>
</gene>
<dbReference type="OrthoDB" id="4993731at2759"/>
<dbReference type="EMBL" id="LXJU01000018">
    <property type="protein sequence ID" value="OGE50111.1"/>
    <property type="molecule type" value="Genomic_DNA"/>
</dbReference>
<evidence type="ECO:0000313" key="2">
    <source>
        <dbReference type="EMBL" id="OGE50111.1"/>
    </source>
</evidence>
<organism evidence="2 3">
    <name type="scientific">Penicillium arizonense</name>
    <dbReference type="NCBI Taxonomy" id="1835702"/>
    <lineage>
        <taxon>Eukaryota</taxon>
        <taxon>Fungi</taxon>
        <taxon>Dikarya</taxon>
        <taxon>Ascomycota</taxon>
        <taxon>Pezizomycotina</taxon>
        <taxon>Eurotiomycetes</taxon>
        <taxon>Eurotiomycetidae</taxon>
        <taxon>Eurotiales</taxon>
        <taxon>Aspergillaceae</taxon>
        <taxon>Penicillium</taxon>
    </lineage>
</organism>
<accession>A0A1F5LB14</accession>
<dbReference type="AlphaFoldDB" id="A0A1F5LB14"/>